<dbReference type="EMBL" id="VDCV01000011">
    <property type="protein sequence ID" value="KAB5534259.1"/>
    <property type="molecule type" value="Genomic_DNA"/>
</dbReference>
<comment type="caution">
    <text evidence="2">The sequence shown here is derived from an EMBL/GenBank/DDBJ whole genome shotgun (WGS) entry which is preliminary data.</text>
</comment>
<dbReference type="AlphaFoldDB" id="A0A5N5KV03"/>
<evidence type="ECO:0000313" key="2">
    <source>
        <dbReference type="EMBL" id="KAB5534259.1"/>
    </source>
</evidence>
<sequence>MATAIKRGRVTISDRLPPAPLETPPNGPQEQIIGGDQVLVNHGDDQEPVPQPVLPRVGMPIGEAIEPRARRQHMDATLHPTRRNGMDWGLPRGYGGQFVQNEDGIGAGREYLRQPEPYQRADNYVQPTRKPHAFEEPRHPYWVQEAFEEPRHPHWVQDAFEKPWFDPGGGRADQVRQW</sequence>
<proteinExistence type="predicted"/>
<organism evidence="2 3">
    <name type="scientific">Salix brachista</name>
    <dbReference type="NCBI Taxonomy" id="2182728"/>
    <lineage>
        <taxon>Eukaryota</taxon>
        <taxon>Viridiplantae</taxon>
        <taxon>Streptophyta</taxon>
        <taxon>Embryophyta</taxon>
        <taxon>Tracheophyta</taxon>
        <taxon>Spermatophyta</taxon>
        <taxon>Magnoliopsida</taxon>
        <taxon>eudicotyledons</taxon>
        <taxon>Gunneridae</taxon>
        <taxon>Pentapetalae</taxon>
        <taxon>rosids</taxon>
        <taxon>fabids</taxon>
        <taxon>Malpighiales</taxon>
        <taxon>Salicaceae</taxon>
        <taxon>Saliceae</taxon>
        <taxon>Salix</taxon>
    </lineage>
</organism>
<feature type="compositionally biased region" description="Pro residues" evidence="1">
    <location>
        <begin position="17"/>
        <end position="27"/>
    </location>
</feature>
<feature type="region of interest" description="Disordered" evidence="1">
    <location>
        <begin position="1"/>
        <end position="57"/>
    </location>
</feature>
<dbReference type="Proteomes" id="UP000326939">
    <property type="component" value="Chromosome 11"/>
</dbReference>
<gene>
    <name evidence="2" type="ORF">DKX38_017345</name>
</gene>
<evidence type="ECO:0000313" key="3">
    <source>
        <dbReference type="Proteomes" id="UP000326939"/>
    </source>
</evidence>
<protein>
    <submittedName>
        <fullName evidence="2">Uncharacterized protein</fullName>
    </submittedName>
</protein>
<evidence type="ECO:0000256" key="1">
    <source>
        <dbReference type="SAM" id="MobiDB-lite"/>
    </source>
</evidence>
<accession>A0A5N5KV03</accession>
<reference evidence="3" key="1">
    <citation type="journal article" date="2019" name="Gigascience">
        <title>De novo genome assembly of the endangered Acer yangbiense, a plant species with extremely small populations endemic to Yunnan Province, China.</title>
        <authorList>
            <person name="Yang J."/>
            <person name="Wariss H.M."/>
            <person name="Tao L."/>
            <person name="Zhang R."/>
            <person name="Yun Q."/>
            <person name="Hollingsworth P."/>
            <person name="Dao Z."/>
            <person name="Luo G."/>
            <person name="Guo H."/>
            <person name="Ma Y."/>
            <person name="Sun W."/>
        </authorList>
    </citation>
    <scope>NUCLEOTIDE SEQUENCE [LARGE SCALE GENOMIC DNA]</scope>
    <source>
        <strain evidence="3">cv. br00</strain>
    </source>
</reference>
<name>A0A5N5KV03_9ROSI</name>
<keyword evidence="3" id="KW-1185">Reference proteome</keyword>